<protein>
    <submittedName>
        <fullName evidence="2">Uncharacterized protein</fullName>
    </submittedName>
</protein>
<feature type="compositionally biased region" description="Low complexity" evidence="1">
    <location>
        <begin position="29"/>
        <end position="44"/>
    </location>
</feature>
<feature type="compositionally biased region" description="Acidic residues" evidence="1">
    <location>
        <begin position="61"/>
        <end position="71"/>
    </location>
</feature>
<dbReference type="EMBL" id="JBBWUH010000002">
    <property type="protein sequence ID" value="KAK8175225.1"/>
    <property type="molecule type" value="Genomic_DNA"/>
</dbReference>
<evidence type="ECO:0000313" key="2">
    <source>
        <dbReference type="EMBL" id="KAK8175225.1"/>
    </source>
</evidence>
<accession>A0ABR1Y225</accession>
<gene>
    <name evidence="2" type="ORF">IWX90DRAFT_103021</name>
</gene>
<evidence type="ECO:0000256" key="1">
    <source>
        <dbReference type="SAM" id="MobiDB-lite"/>
    </source>
</evidence>
<dbReference type="Proteomes" id="UP001456524">
    <property type="component" value="Unassembled WGS sequence"/>
</dbReference>
<keyword evidence="3" id="KW-1185">Reference proteome</keyword>
<organism evidence="2 3">
    <name type="scientific">Phyllosticta citrichinensis</name>
    <dbReference type="NCBI Taxonomy" id="1130410"/>
    <lineage>
        <taxon>Eukaryota</taxon>
        <taxon>Fungi</taxon>
        <taxon>Dikarya</taxon>
        <taxon>Ascomycota</taxon>
        <taxon>Pezizomycotina</taxon>
        <taxon>Dothideomycetes</taxon>
        <taxon>Dothideomycetes incertae sedis</taxon>
        <taxon>Botryosphaeriales</taxon>
        <taxon>Phyllostictaceae</taxon>
        <taxon>Phyllosticta</taxon>
    </lineage>
</organism>
<feature type="region of interest" description="Disordered" evidence="1">
    <location>
        <begin position="1"/>
        <end position="77"/>
    </location>
</feature>
<reference evidence="2 3" key="1">
    <citation type="journal article" date="2022" name="G3 (Bethesda)">
        <title>Enemy or ally: a genomic approach to elucidate the lifestyle of Phyllosticta citrichinaensis.</title>
        <authorList>
            <person name="Buijs V.A."/>
            <person name="Groenewald J.Z."/>
            <person name="Haridas S."/>
            <person name="LaButti K.M."/>
            <person name="Lipzen A."/>
            <person name="Martin F.M."/>
            <person name="Barry K."/>
            <person name="Grigoriev I.V."/>
            <person name="Crous P.W."/>
            <person name="Seidl M.F."/>
        </authorList>
    </citation>
    <scope>NUCLEOTIDE SEQUENCE [LARGE SCALE GENOMIC DNA]</scope>
    <source>
        <strain evidence="2 3">CBS 129764</strain>
    </source>
</reference>
<comment type="caution">
    <text evidence="2">The sequence shown here is derived from an EMBL/GenBank/DDBJ whole genome shotgun (WGS) entry which is preliminary data.</text>
</comment>
<proteinExistence type="predicted"/>
<sequence>MASRRSSFENDPVFSSTPRKRSHDMTIEPGPGTQSSSPTSQGTQRGIHVASPTRTDRQSDQLEDDEFDPDEPLPGLDWTELETRYHQAMEKHNQEERKLLQDFDALTKYFQVWSRTTTHYETDRSFARFKTRVAFTKHTEEEGEQKRQHYQKVVQALQSALDLLNGP</sequence>
<name>A0ABR1Y225_9PEZI</name>
<evidence type="ECO:0000313" key="3">
    <source>
        <dbReference type="Proteomes" id="UP001456524"/>
    </source>
</evidence>